<evidence type="ECO:0000256" key="1">
    <source>
        <dbReference type="SAM" id="MobiDB-lite"/>
    </source>
</evidence>
<evidence type="ECO:0000313" key="2">
    <source>
        <dbReference type="EMBL" id="KAG1362452.1"/>
    </source>
</evidence>
<protein>
    <submittedName>
        <fullName evidence="2">Uncharacterized protein</fullName>
    </submittedName>
</protein>
<reference evidence="2" key="2">
    <citation type="submission" date="2019-07" db="EMBL/GenBank/DDBJ databases">
        <authorList>
            <person name="Yang Y."/>
            <person name="Bocs S."/>
            <person name="Baudouin L."/>
        </authorList>
    </citation>
    <scope>NUCLEOTIDE SEQUENCE</scope>
    <source>
        <tissue evidence="2">Spear leaf of Hainan Tall coconut</tissue>
    </source>
</reference>
<organism evidence="2 3">
    <name type="scientific">Cocos nucifera</name>
    <name type="common">Coconut palm</name>
    <dbReference type="NCBI Taxonomy" id="13894"/>
    <lineage>
        <taxon>Eukaryota</taxon>
        <taxon>Viridiplantae</taxon>
        <taxon>Streptophyta</taxon>
        <taxon>Embryophyta</taxon>
        <taxon>Tracheophyta</taxon>
        <taxon>Spermatophyta</taxon>
        <taxon>Magnoliopsida</taxon>
        <taxon>Liliopsida</taxon>
        <taxon>Arecaceae</taxon>
        <taxon>Arecoideae</taxon>
        <taxon>Cocoseae</taxon>
        <taxon>Attaleinae</taxon>
        <taxon>Cocos</taxon>
    </lineage>
</organism>
<sequence length="109" mass="11675">MASCQLSVTRISFRSTLAFSAVSLDLLVPAGSPHPISFRSAMQHNEAHQGRSLASPDDTSTLRPAEEPEAANGRRLAIRRFVEEGSGRESDAIGLDRWDLGDGGAGRVK</sequence>
<keyword evidence="3" id="KW-1185">Reference proteome</keyword>
<dbReference type="Proteomes" id="UP000797356">
    <property type="component" value="Chromosome 10"/>
</dbReference>
<comment type="caution">
    <text evidence="2">The sequence shown here is derived from an EMBL/GenBank/DDBJ whole genome shotgun (WGS) entry which is preliminary data.</text>
</comment>
<reference evidence="2" key="1">
    <citation type="journal article" date="2017" name="Gigascience">
        <title>The genome draft of coconut (Cocos nucifera).</title>
        <authorList>
            <person name="Xiao Y."/>
            <person name="Xu P."/>
            <person name="Fan H."/>
            <person name="Baudouin L."/>
            <person name="Xia W."/>
            <person name="Bocs S."/>
            <person name="Xu J."/>
            <person name="Li Q."/>
            <person name="Guo A."/>
            <person name="Zhou L."/>
            <person name="Li J."/>
            <person name="Wu Y."/>
            <person name="Ma Z."/>
            <person name="Armero A."/>
            <person name="Issali A.E."/>
            <person name="Liu N."/>
            <person name="Peng M."/>
            <person name="Yang Y."/>
        </authorList>
    </citation>
    <scope>NUCLEOTIDE SEQUENCE</scope>
    <source>
        <tissue evidence="2">Spear leaf of Hainan Tall coconut</tissue>
    </source>
</reference>
<evidence type="ECO:0000313" key="3">
    <source>
        <dbReference type="Proteomes" id="UP000797356"/>
    </source>
</evidence>
<gene>
    <name evidence="2" type="ORF">COCNU_10G006710</name>
</gene>
<feature type="compositionally biased region" description="Basic and acidic residues" evidence="1">
    <location>
        <begin position="85"/>
        <end position="100"/>
    </location>
</feature>
<name>A0A8K0IMS9_COCNU</name>
<feature type="region of interest" description="Disordered" evidence="1">
    <location>
        <begin position="44"/>
        <end position="73"/>
    </location>
</feature>
<dbReference type="EMBL" id="CM017881">
    <property type="protein sequence ID" value="KAG1362452.1"/>
    <property type="molecule type" value="Genomic_DNA"/>
</dbReference>
<proteinExistence type="predicted"/>
<accession>A0A8K0IMS9</accession>
<dbReference type="AlphaFoldDB" id="A0A8K0IMS9"/>
<feature type="region of interest" description="Disordered" evidence="1">
    <location>
        <begin position="85"/>
        <end position="109"/>
    </location>
</feature>